<name>A0A5N6QHZ0_9ROSI</name>
<dbReference type="InterPro" id="IPR029962">
    <property type="entry name" value="TBL"/>
</dbReference>
<feature type="domain" description="Trichome birefringence-like C-terminal" evidence="8">
    <location>
        <begin position="137"/>
        <end position="409"/>
    </location>
</feature>
<comment type="subcellular location">
    <subcellularLocation>
        <location evidence="1">Membrane</location>
        <topology evidence="1">Single-pass membrane protein</topology>
    </subcellularLocation>
</comment>
<dbReference type="InterPro" id="IPR025846">
    <property type="entry name" value="TBL_N"/>
</dbReference>
<feature type="domain" description="Trichome birefringence-like N-terminal" evidence="9">
    <location>
        <begin position="84"/>
        <end position="136"/>
    </location>
</feature>
<dbReference type="GO" id="GO:0016413">
    <property type="term" value="F:O-acetyltransferase activity"/>
    <property type="evidence" value="ECO:0007669"/>
    <property type="project" value="InterPro"/>
</dbReference>
<evidence type="ECO:0000256" key="6">
    <source>
        <dbReference type="ARBA" id="ARBA00023136"/>
    </source>
</evidence>
<dbReference type="OrthoDB" id="630188at2759"/>
<evidence type="ECO:0000313" key="10">
    <source>
        <dbReference type="EMBL" id="KAE7998259.1"/>
    </source>
</evidence>
<evidence type="ECO:0000259" key="8">
    <source>
        <dbReference type="Pfam" id="PF13839"/>
    </source>
</evidence>
<evidence type="ECO:0000313" key="11">
    <source>
        <dbReference type="Proteomes" id="UP000327013"/>
    </source>
</evidence>
<feature type="transmembrane region" description="Helical" evidence="7">
    <location>
        <begin position="38"/>
        <end position="62"/>
    </location>
</feature>
<dbReference type="Proteomes" id="UP000327013">
    <property type="component" value="Chromosome 1"/>
</dbReference>
<sequence length="435" mass="49872">MMNSFNRNASFKRSKSLSRRTLSVSSPRVRQLSWVSRLFQVLVVIGSLISFLTAIGCGYMYVLPSLSQAFHGYGTAKLNGSLSSCNVFDGIWFPDDSYPLYNATECPFVEQGFNCLGNGRRDKDYLRWRWKPKDCDIPRLTVKSILEMLRSKRVVFVGDSMSRTQWESLICMLMTGVEDKKSVYEINGNNITKRIRFLGVRFSSFNFTVEFFRSVFLMQQASMPRHAPKRVKSTLRLDKLDNISNYWVNSDVLIFNTGQWWVPGKLFQSGCYFQVGNSLKLGMPIPTAFRTALGAWASWVERNINTNRTRVFFRTFEPSHWSDRTRRFCNVTQYPSLEARGRGQSLFSDTALEVVKNMTVPVTVLPITSMSALRSDAHVGNWSDSPSTPDCSHWCLPGVPDVWNEIVLSYLLTDYGFISDERVSRAPNCFLNFFF</sequence>
<evidence type="ECO:0000256" key="1">
    <source>
        <dbReference type="ARBA" id="ARBA00004167"/>
    </source>
</evidence>
<keyword evidence="4" id="KW-0735">Signal-anchor</keyword>
<dbReference type="PANTHER" id="PTHR32285:SF34">
    <property type="entry name" value="PROTEIN TRICHOME BEREFRINGENCE-LIKE 7"/>
    <property type="match status" value="1"/>
</dbReference>
<dbReference type="Pfam" id="PF14416">
    <property type="entry name" value="PMR5N"/>
    <property type="match status" value="1"/>
</dbReference>
<dbReference type="EMBL" id="CM017321">
    <property type="protein sequence ID" value="KAE7998259.1"/>
    <property type="molecule type" value="Genomic_DNA"/>
</dbReference>
<dbReference type="Pfam" id="PF13839">
    <property type="entry name" value="PC-Esterase"/>
    <property type="match status" value="1"/>
</dbReference>
<keyword evidence="11" id="KW-1185">Reference proteome</keyword>
<gene>
    <name evidence="10" type="ORF">FH972_002821</name>
</gene>
<accession>A0A5N6QHZ0</accession>
<evidence type="ECO:0000256" key="3">
    <source>
        <dbReference type="ARBA" id="ARBA00022692"/>
    </source>
</evidence>
<evidence type="ECO:0000256" key="5">
    <source>
        <dbReference type="ARBA" id="ARBA00022989"/>
    </source>
</evidence>
<proteinExistence type="inferred from homology"/>
<dbReference type="InterPro" id="IPR026057">
    <property type="entry name" value="TBL_C"/>
</dbReference>
<dbReference type="PANTHER" id="PTHR32285">
    <property type="entry name" value="PROTEIN TRICHOME BIREFRINGENCE-LIKE 9-RELATED"/>
    <property type="match status" value="1"/>
</dbReference>
<evidence type="ECO:0000259" key="9">
    <source>
        <dbReference type="Pfam" id="PF14416"/>
    </source>
</evidence>
<keyword evidence="5 7" id="KW-1133">Transmembrane helix</keyword>
<dbReference type="AlphaFoldDB" id="A0A5N6QHZ0"/>
<reference evidence="10 11" key="1">
    <citation type="submission" date="2019-06" db="EMBL/GenBank/DDBJ databases">
        <title>A chromosomal-level reference genome of Carpinus fangiana (Coryloideae, Betulaceae).</title>
        <authorList>
            <person name="Yang X."/>
            <person name="Wang Z."/>
            <person name="Zhang L."/>
            <person name="Hao G."/>
            <person name="Liu J."/>
            <person name="Yang Y."/>
        </authorList>
    </citation>
    <scope>NUCLEOTIDE SEQUENCE [LARGE SCALE GENOMIC DNA]</scope>
    <source>
        <strain evidence="10">Cfa_2016G</strain>
        <tissue evidence="10">Leaf</tissue>
    </source>
</reference>
<organism evidence="10 11">
    <name type="scientific">Carpinus fangiana</name>
    <dbReference type="NCBI Taxonomy" id="176857"/>
    <lineage>
        <taxon>Eukaryota</taxon>
        <taxon>Viridiplantae</taxon>
        <taxon>Streptophyta</taxon>
        <taxon>Embryophyta</taxon>
        <taxon>Tracheophyta</taxon>
        <taxon>Spermatophyta</taxon>
        <taxon>Magnoliopsida</taxon>
        <taxon>eudicotyledons</taxon>
        <taxon>Gunneridae</taxon>
        <taxon>Pentapetalae</taxon>
        <taxon>rosids</taxon>
        <taxon>fabids</taxon>
        <taxon>Fagales</taxon>
        <taxon>Betulaceae</taxon>
        <taxon>Carpinus</taxon>
    </lineage>
</organism>
<evidence type="ECO:0000256" key="2">
    <source>
        <dbReference type="ARBA" id="ARBA00007727"/>
    </source>
</evidence>
<dbReference type="GO" id="GO:0016020">
    <property type="term" value="C:membrane"/>
    <property type="evidence" value="ECO:0007669"/>
    <property type="project" value="UniProtKB-SubCell"/>
</dbReference>
<comment type="similarity">
    <text evidence="2">Belongs to the PC-esterase family. TBL subfamily.</text>
</comment>
<protein>
    <submittedName>
        <fullName evidence="10">Uncharacterized protein</fullName>
    </submittedName>
</protein>
<evidence type="ECO:0000256" key="7">
    <source>
        <dbReference type="SAM" id="Phobius"/>
    </source>
</evidence>
<evidence type="ECO:0000256" key="4">
    <source>
        <dbReference type="ARBA" id="ARBA00022968"/>
    </source>
</evidence>
<keyword evidence="6 7" id="KW-0472">Membrane</keyword>
<dbReference type="GO" id="GO:0005794">
    <property type="term" value="C:Golgi apparatus"/>
    <property type="evidence" value="ECO:0007669"/>
    <property type="project" value="TreeGrafter"/>
</dbReference>
<keyword evidence="3 7" id="KW-0812">Transmembrane</keyword>